<dbReference type="PROSITE" id="PS51177">
    <property type="entry name" value="LUMAZINE_BIND"/>
    <property type="match status" value="2"/>
</dbReference>
<protein>
    <submittedName>
        <fullName evidence="4">Lumazine protein</fullName>
    </submittedName>
</protein>
<dbReference type="InterPro" id="IPR026017">
    <property type="entry name" value="Lumazine-bd_dom"/>
</dbReference>
<dbReference type="SUPFAM" id="SSF63380">
    <property type="entry name" value="Riboflavin synthase domain-like"/>
    <property type="match status" value="2"/>
</dbReference>
<evidence type="ECO:0000256" key="2">
    <source>
        <dbReference type="PROSITE-ProRule" id="PRU00524"/>
    </source>
</evidence>
<evidence type="ECO:0000313" key="4">
    <source>
        <dbReference type="EMBL" id="AAT00787.1"/>
    </source>
</evidence>
<dbReference type="EMBL" id="L21989">
    <property type="protein sequence ID" value="AAT00787.1"/>
    <property type="molecule type" value="Genomic_DNA"/>
</dbReference>
<dbReference type="CDD" id="cd16256">
    <property type="entry name" value="LumP"/>
    <property type="match status" value="1"/>
</dbReference>
<dbReference type="InterPro" id="IPR023366">
    <property type="entry name" value="ATP_synth_asu-like_sf"/>
</dbReference>
<proteinExistence type="predicted"/>
<feature type="domain" description="Lumazine-binding" evidence="3">
    <location>
        <begin position="97"/>
        <end position="193"/>
    </location>
</feature>
<dbReference type="InterPro" id="IPR001783">
    <property type="entry name" value="Lumazine-bd"/>
</dbReference>
<organism evidence="4">
    <name type="scientific">Photobacterium phosphoreum</name>
    <dbReference type="NCBI Taxonomy" id="659"/>
    <lineage>
        <taxon>Bacteria</taxon>
        <taxon>Pseudomonadati</taxon>
        <taxon>Pseudomonadota</taxon>
        <taxon>Gammaproteobacteria</taxon>
        <taxon>Vibrionales</taxon>
        <taxon>Vibrionaceae</taxon>
        <taxon>Photobacterium</taxon>
    </lineage>
</organism>
<sequence>MFKGIVQGAGIIKKISKNDDTQRHGITFPKDILESIEKGTVMLVNGCSLTVVRISGDVVYFDIDQAINTTTFRELEVGNKVNLEVRPEFGSLLGKGALTGNIKGVATVDNITEEEDRLKVYIKIPKDLIENILSEDHIGINGVSHSIEEISDDIIFINYPKNLSITTNLGTLEKGSNVNVETLNVSNEWTKKLIDTNTYKYDPL</sequence>
<dbReference type="GO" id="GO:0009231">
    <property type="term" value="P:riboflavin biosynthetic process"/>
    <property type="evidence" value="ECO:0007669"/>
    <property type="project" value="TreeGrafter"/>
</dbReference>
<dbReference type="PIRSF" id="PIRSF000498">
    <property type="entry name" value="Riboflavin_syn_A"/>
    <property type="match status" value="1"/>
</dbReference>
<name>Q6LEC1_PHOPO</name>
<reference evidence="4" key="1">
    <citation type="journal article" date="1997" name="Biochim. Biophys. Acta">
        <title>Cysteine-286 as the site of acylation of the Lux-specific fatty acyl-CoA reductase.</title>
        <authorList>
            <person name="Lee C.Y."/>
            <person name="Meighen E.A."/>
        </authorList>
    </citation>
    <scope>NUCLEOTIDE SEQUENCE</scope>
    <source>
        <strain evidence="4">NCMB 844</strain>
    </source>
</reference>
<accession>Q6LEC1</accession>
<dbReference type="Pfam" id="PF00677">
    <property type="entry name" value="Lum_binding"/>
    <property type="match status" value="2"/>
</dbReference>
<feature type="repeat" description="Lumazine-binding" evidence="2">
    <location>
        <begin position="1"/>
        <end position="96"/>
    </location>
</feature>
<evidence type="ECO:0000259" key="3">
    <source>
        <dbReference type="PROSITE" id="PS51177"/>
    </source>
</evidence>
<evidence type="ECO:0000256" key="1">
    <source>
        <dbReference type="ARBA" id="ARBA00022737"/>
    </source>
</evidence>
<feature type="repeat" description="Lumazine-binding" evidence="2">
    <location>
        <begin position="97"/>
        <end position="193"/>
    </location>
</feature>
<dbReference type="PANTHER" id="PTHR21098:SF0">
    <property type="entry name" value="RIBOFLAVIN SYNTHASE"/>
    <property type="match status" value="1"/>
</dbReference>
<keyword evidence="1" id="KW-0677">Repeat</keyword>
<dbReference type="AlphaFoldDB" id="Q6LEC1"/>
<dbReference type="InterPro" id="IPR017938">
    <property type="entry name" value="Riboflavin_synthase-like_b-brl"/>
</dbReference>
<feature type="domain" description="Lumazine-binding" evidence="3">
    <location>
        <begin position="1"/>
        <end position="96"/>
    </location>
</feature>
<dbReference type="PANTHER" id="PTHR21098">
    <property type="entry name" value="RIBOFLAVIN SYNTHASE ALPHA CHAIN"/>
    <property type="match status" value="1"/>
</dbReference>
<dbReference type="GO" id="GO:0004746">
    <property type="term" value="F:riboflavin synthase activity"/>
    <property type="evidence" value="ECO:0007669"/>
    <property type="project" value="TreeGrafter"/>
</dbReference>
<dbReference type="Gene3D" id="2.40.30.20">
    <property type="match status" value="2"/>
</dbReference>
<gene>
    <name evidence="4" type="primary">luxL</name>
</gene>